<evidence type="ECO:0000313" key="3">
    <source>
        <dbReference type="Proteomes" id="UP001295740"/>
    </source>
</evidence>
<gene>
    <name evidence="2" type="ORF">KHLLAP_LOCUS6107</name>
</gene>
<name>A0AAI8YI55_9PEZI</name>
<keyword evidence="3" id="KW-1185">Reference proteome</keyword>
<dbReference type="Proteomes" id="UP001295740">
    <property type="component" value="Unassembled WGS sequence"/>
</dbReference>
<feature type="region of interest" description="Disordered" evidence="1">
    <location>
        <begin position="1"/>
        <end position="31"/>
    </location>
</feature>
<dbReference type="EMBL" id="CAUWAG010000007">
    <property type="protein sequence ID" value="CAJ2505639.1"/>
    <property type="molecule type" value="Genomic_DNA"/>
</dbReference>
<reference evidence="2" key="1">
    <citation type="submission" date="2023-10" db="EMBL/GenBank/DDBJ databases">
        <authorList>
            <person name="Hackl T."/>
        </authorList>
    </citation>
    <scope>NUCLEOTIDE SEQUENCE</scope>
</reference>
<evidence type="ECO:0000313" key="2">
    <source>
        <dbReference type="EMBL" id="CAJ2505639.1"/>
    </source>
</evidence>
<proteinExistence type="predicted"/>
<protein>
    <submittedName>
        <fullName evidence="2">Uu.00g130330.m01.CDS01</fullName>
    </submittedName>
</protein>
<evidence type="ECO:0000256" key="1">
    <source>
        <dbReference type="SAM" id="MobiDB-lite"/>
    </source>
</evidence>
<organism evidence="2 3">
    <name type="scientific">Anthostomella pinea</name>
    <dbReference type="NCBI Taxonomy" id="933095"/>
    <lineage>
        <taxon>Eukaryota</taxon>
        <taxon>Fungi</taxon>
        <taxon>Dikarya</taxon>
        <taxon>Ascomycota</taxon>
        <taxon>Pezizomycotina</taxon>
        <taxon>Sordariomycetes</taxon>
        <taxon>Xylariomycetidae</taxon>
        <taxon>Xylariales</taxon>
        <taxon>Xylariaceae</taxon>
        <taxon>Anthostomella</taxon>
    </lineage>
</organism>
<dbReference type="AlphaFoldDB" id="A0AAI8YI55"/>
<accession>A0AAI8YI55</accession>
<sequence>MASPSSPVTISVPRSPDSVATSEEIKDEHEPLRQEHLVQIQDTLKRHQNEHLPMAYLADQLRLTEKQRAELVSEYHELSKALSDDLSGIDGRHLTNWPRIQELEISRVTNYPELEKGHVRFYSAILQSEMTIATHRLKAGISQYISAVAYGSTEHKLGGEEYSLRDVEEFLVLLTESLHEEAFHRGYRTVQQPKTGKRAGDSDLDLQGCSKRVKAEADVH</sequence>
<comment type="caution">
    <text evidence="2">The sequence shown here is derived from an EMBL/GenBank/DDBJ whole genome shotgun (WGS) entry which is preliminary data.</text>
</comment>